<proteinExistence type="predicted"/>
<dbReference type="Proteomes" id="UP000887566">
    <property type="component" value="Unplaced"/>
</dbReference>
<keyword evidence="1" id="KW-1185">Reference proteome</keyword>
<evidence type="ECO:0000313" key="1">
    <source>
        <dbReference type="Proteomes" id="UP000887566"/>
    </source>
</evidence>
<sequence length="70" mass="8235">MHKFALNPALRLPSFHDEHDRLVVWRRCYLPAGVVRTAKGFLRSAASMETKRVLRKEREHRFEDANGVLF</sequence>
<accession>A0A914UJV0</accession>
<reference evidence="2" key="1">
    <citation type="submission" date="2022-11" db="UniProtKB">
        <authorList>
            <consortium name="WormBaseParasite"/>
        </authorList>
    </citation>
    <scope>IDENTIFICATION</scope>
</reference>
<dbReference type="AlphaFoldDB" id="A0A914UJV0"/>
<organism evidence="1 2">
    <name type="scientific">Plectus sambesii</name>
    <dbReference type="NCBI Taxonomy" id="2011161"/>
    <lineage>
        <taxon>Eukaryota</taxon>
        <taxon>Metazoa</taxon>
        <taxon>Ecdysozoa</taxon>
        <taxon>Nematoda</taxon>
        <taxon>Chromadorea</taxon>
        <taxon>Plectida</taxon>
        <taxon>Plectina</taxon>
        <taxon>Plectoidea</taxon>
        <taxon>Plectidae</taxon>
        <taxon>Plectus</taxon>
    </lineage>
</organism>
<evidence type="ECO:0000313" key="2">
    <source>
        <dbReference type="WBParaSite" id="PSAMB.scaffold103size79677.g1905.t1"/>
    </source>
</evidence>
<name>A0A914UJV0_9BILA</name>
<dbReference type="WBParaSite" id="PSAMB.scaffold103size79677.g1905.t1">
    <property type="protein sequence ID" value="PSAMB.scaffold103size79677.g1905.t1"/>
    <property type="gene ID" value="PSAMB.scaffold103size79677.g1905"/>
</dbReference>
<protein>
    <submittedName>
        <fullName evidence="2">Uncharacterized protein</fullName>
    </submittedName>
</protein>